<feature type="compositionally biased region" description="Basic residues" evidence="1">
    <location>
        <begin position="1"/>
        <end position="18"/>
    </location>
</feature>
<dbReference type="Pfam" id="PF23156">
    <property type="entry name" value="DUF7054"/>
    <property type="match status" value="1"/>
</dbReference>
<name>A0A834YIX5_TETSI</name>
<dbReference type="AlphaFoldDB" id="A0A834YIX5"/>
<evidence type="ECO:0000259" key="2">
    <source>
        <dbReference type="Pfam" id="PF23156"/>
    </source>
</evidence>
<feature type="region of interest" description="Disordered" evidence="1">
    <location>
        <begin position="1"/>
        <end position="40"/>
    </location>
</feature>
<feature type="domain" description="DUF7054" evidence="2">
    <location>
        <begin position="103"/>
        <end position="187"/>
    </location>
</feature>
<reference evidence="3 4" key="1">
    <citation type="submission" date="2020-04" db="EMBL/GenBank/DDBJ databases">
        <title>Plant Genome Project.</title>
        <authorList>
            <person name="Zhang R.-G."/>
        </authorList>
    </citation>
    <scope>NUCLEOTIDE SEQUENCE [LARGE SCALE GENOMIC DNA]</scope>
    <source>
        <strain evidence="3">YNK0</strain>
        <tissue evidence="3">Leaf</tissue>
    </source>
</reference>
<dbReference type="PANTHER" id="PTHR33270">
    <property type="entry name" value="BNAC05G50380D PROTEIN"/>
    <property type="match status" value="1"/>
</dbReference>
<organism evidence="3 4">
    <name type="scientific">Tetracentron sinense</name>
    <name type="common">Spur-leaf</name>
    <dbReference type="NCBI Taxonomy" id="13715"/>
    <lineage>
        <taxon>Eukaryota</taxon>
        <taxon>Viridiplantae</taxon>
        <taxon>Streptophyta</taxon>
        <taxon>Embryophyta</taxon>
        <taxon>Tracheophyta</taxon>
        <taxon>Spermatophyta</taxon>
        <taxon>Magnoliopsida</taxon>
        <taxon>Trochodendrales</taxon>
        <taxon>Trochodendraceae</taxon>
        <taxon>Tetracentron</taxon>
    </lineage>
</organism>
<gene>
    <name evidence="3" type="ORF">HHK36_027917</name>
</gene>
<dbReference type="OMA" id="NLHQSIA"/>
<feature type="compositionally biased region" description="Basic residues" evidence="1">
    <location>
        <begin position="26"/>
        <end position="40"/>
    </location>
</feature>
<dbReference type="OrthoDB" id="1885101at2759"/>
<evidence type="ECO:0000313" key="3">
    <source>
        <dbReference type="EMBL" id="KAF8380431.1"/>
    </source>
</evidence>
<dbReference type="InterPro" id="IPR055482">
    <property type="entry name" value="DUF7054"/>
</dbReference>
<keyword evidence="4" id="KW-1185">Reference proteome</keyword>
<dbReference type="PANTHER" id="PTHR33270:SF6">
    <property type="entry name" value="OS02G0448600 PROTEIN"/>
    <property type="match status" value="1"/>
</dbReference>
<dbReference type="EMBL" id="JABCRI010000021">
    <property type="protein sequence ID" value="KAF8380431.1"/>
    <property type="molecule type" value="Genomic_DNA"/>
</dbReference>
<sequence length="259" mass="29345">MSERSFRRRNSASGRKTRPPQPSPSPHRRTPTPRRSKPSKPIKILQRCYSEPILWSMGLVLGDDRHNSKPEVLLFRPQTCTDVFESPLFSPSQSPHNYEKYKKDDKVVVNVTVEGSPGPVRTMVRLGTSVEETIRLVVDKYSEEGRSPHLHRHAASSFELHHSYFSLERLNKTDMIGDVGSRNLYLRKSSSGRSSNADETIEAVSSSSFTSEFVSVRASAPPVISPLDIFFPAFIARKISKIGRRTRKLWKVMGCMQCE</sequence>
<protein>
    <recommendedName>
        <fullName evidence="2">DUF7054 domain-containing protein</fullName>
    </recommendedName>
</protein>
<evidence type="ECO:0000256" key="1">
    <source>
        <dbReference type="SAM" id="MobiDB-lite"/>
    </source>
</evidence>
<evidence type="ECO:0000313" key="4">
    <source>
        <dbReference type="Proteomes" id="UP000655225"/>
    </source>
</evidence>
<comment type="caution">
    <text evidence="3">The sequence shown here is derived from an EMBL/GenBank/DDBJ whole genome shotgun (WGS) entry which is preliminary data.</text>
</comment>
<proteinExistence type="predicted"/>
<accession>A0A834YIX5</accession>
<dbReference type="Proteomes" id="UP000655225">
    <property type="component" value="Unassembled WGS sequence"/>
</dbReference>
<dbReference type="InterPro" id="IPR040358">
    <property type="entry name" value="At4g22758-like"/>
</dbReference>